<evidence type="ECO:0000313" key="3">
    <source>
        <dbReference type="Proteomes" id="UP000014803"/>
    </source>
</evidence>
<gene>
    <name evidence="2" type="ORF">SCE1572_19325</name>
</gene>
<protein>
    <submittedName>
        <fullName evidence="2">Uncharacterized protein</fullName>
    </submittedName>
</protein>
<dbReference type="EMBL" id="CP003969">
    <property type="protein sequence ID" value="AGP36453.1"/>
    <property type="molecule type" value="Genomic_DNA"/>
</dbReference>
<feature type="compositionally biased region" description="Polar residues" evidence="1">
    <location>
        <begin position="1"/>
        <end position="19"/>
    </location>
</feature>
<reference evidence="2 3" key="1">
    <citation type="journal article" date="2013" name="Sci. Rep.">
        <title>Extraordinary expansion of a Sorangium cellulosum genome from an alkaline milieu.</title>
        <authorList>
            <person name="Han K."/>
            <person name="Li Z.F."/>
            <person name="Peng R."/>
            <person name="Zhu L.P."/>
            <person name="Zhou T."/>
            <person name="Wang L.G."/>
            <person name="Li S.G."/>
            <person name="Zhang X.B."/>
            <person name="Hu W."/>
            <person name="Wu Z.H."/>
            <person name="Qin N."/>
            <person name="Li Y.Z."/>
        </authorList>
    </citation>
    <scope>NUCLEOTIDE SEQUENCE [LARGE SCALE GENOMIC DNA]</scope>
    <source>
        <strain evidence="2 3">So0157-2</strain>
    </source>
</reference>
<evidence type="ECO:0000256" key="1">
    <source>
        <dbReference type="SAM" id="MobiDB-lite"/>
    </source>
</evidence>
<sequence>MAATPTPMSDQPEVSQTAIIPSDMAVTIASDQRKPRWTTGPWCWLAQPRSGWLKLWPFTGGT</sequence>
<evidence type="ECO:0000313" key="2">
    <source>
        <dbReference type="EMBL" id="AGP36453.1"/>
    </source>
</evidence>
<dbReference type="Proteomes" id="UP000014803">
    <property type="component" value="Chromosome"/>
</dbReference>
<organism evidence="2 3">
    <name type="scientific">Sorangium cellulosum So0157-2</name>
    <dbReference type="NCBI Taxonomy" id="1254432"/>
    <lineage>
        <taxon>Bacteria</taxon>
        <taxon>Pseudomonadati</taxon>
        <taxon>Myxococcota</taxon>
        <taxon>Polyangia</taxon>
        <taxon>Polyangiales</taxon>
        <taxon>Polyangiaceae</taxon>
        <taxon>Sorangium</taxon>
    </lineage>
</organism>
<dbReference type="HOGENOM" id="CLU_2901877_0_0_7"/>
<accession>S4Y0N7</accession>
<name>S4Y0N7_SORCE</name>
<feature type="region of interest" description="Disordered" evidence="1">
    <location>
        <begin position="1"/>
        <end position="21"/>
    </location>
</feature>
<dbReference type="AlphaFoldDB" id="S4Y0N7"/>
<dbReference type="KEGG" id="scu:SCE1572_19325"/>
<proteinExistence type="predicted"/>